<proteinExistence type="predicted"/>
<evidence type="ECO:0000313" key="2">
    <source>
        <dbReference type="EMBL" id="OJG36309.1"/>
    </source>
</evidence>
<organism evidence="2 3">
    <name type="scientific">Enterococcus devriesei</name>
    <dbReference type="NCBI Taxonomy" id="319970"/>
    <lineage>
        <taxon>Bacteria</taxon>
        <taxon>Bacillati</taxon>
        <taxon>Bacillota</taxon>
        <taxon>Bacilli</taxon>
        <taxon>Lactobacillales</taxon>
        <taxon>Enterococcaceae</taxon>
        <taxon>Enterococcus</taxon>
    </lineage>
</organism>
<dbReference type="OrthoDB" id="664873at2"/>
<dbReference type="Proteomes" id="UP000183700">
    <property type="component" value="Unassembled WGS sequence"/>
</dbReference>
<dbReference type="AlphaFoldDB" id="A0A1L8SW41"/>
<name>A0A1L8SW41_9ENTE</name>
<evidence type="ECO:0000313" key="3">
    <source>
        <dbReference type="Proteomes" id="UP000183700"/>
    </source>
</evidence>
<evidence type="ECO:0000256" key="1">
    <source>
        <dbReference type="SAM" id="Phobius"/>
    </source>
</evidence>
<protein>
    <submittedName>
        <fullName evidence="2">Uncharacterized protein</fullName>
    </submittedName>
</protein>
<keyword evidence="1" id="KW-1133">Transmembrane helix</keyword>
<reference evidence="2 3" key="1">
    <citation type="submission" date="2014-12" db="EMBL/GenBank/DDBJ databases">
        <title>Draft genome sequences of 29 type strains of Enterococci.</title>
        <authorList>
            <person name="Zhong Z."/>
            <person name="Sun Z."/>
            <person name="Liu W."/>
            <person name="Zhang W."/>
            <person name="Zhang H."/>
        </authorList>
    </citation>
    <scope>NUCLEOTIDE SEQUENCE [LARGE SCALE GENOMIC DNA]</scope>
    <source>
        <strain evidence="2 3">DSM 22802</strain>
    </source>
</reference>
<sequence>MGQRCYLTTDTIQIFESTNHLPTFWLLGLGEEQLQALAQQLETYELAKKLSQPELVRRLEEKQFGVIKTKMNDFQNNLVDREEYISTLYPELLDLYEDFQRVIMEESTHAPTIELIYLDYLFFFENSAELLTELEELFSAITYSEETAWIDAQDILGTTIGSDRFSNHQGELLHDHYEPAQINRPSAKTHPASADPQLPKRQLLSQCIKSSLLLILSLVLTLGSIFMIRYPIPRPAGITGILLFGLGTIIFSEQLRSDLLLLKKTKKLND</sequence>
<feature type="transmembrane region" description="Helical" evidence="1">
    <location>
        <begin position="210"/>
        <end position="230"/>
    </location>
</feature>
<comment type="caution">
    <text evidence="2">The sequence shown here is derived from an EMBL/GenBank/DDBJ whole genome shotgun (WGS) entry which is preliminary data.</text>
</comment>
<accession>A0A1L8SW41</accession>
<dbReference type="EMBL" id="JXKM01000003">
    <property type="protein sequence ID" value="OJG36309.1"/>
    <property type="molecule type" value="Genomic_DNA"/>
</dbReference>
<keyword evidence="3" id="KW-1185">Reference proteome</keyword>
<keyword evidence="1" id="KW-0812">Transmembrane</keyword>
<dbReference type="RefSeq" id="WP_071861553.1">
    <property type="nucleotide sequence ID" value="NZ_JBHLVS010000031.1"/>
</dbReference>
<gene>
    <name evidence="2" type="ORF">RV00_GL001668</name>
</gene>
<keyword evidence="1" id="KW-0472">Membrane</keyword>
<feature type="transmembrane region" description="Helical" evidence="1">
    <location>
        <begin position="236"/>
        <end position="255"/>
    </location>
</feature>